<dbReference type="InterPro" id="IPR017970">
    <property type="entry name" value="Homeobox_CS"/>
</dbReference>
<dbReference type="PANTHER" id="PTHR24324:SF5">
    <property type="entry name" value="HEMATOPOIETICALLY-EXPRESSED HOMEOBOX PROTEIN HHEX"/>
    <property type="match status" value="1"/>
</dbReference>
<feature type="region of interest" description="Disordered" evidence="7">
    <location>
        <begin position="74"/>
        <end position="128"/>
    </location>
</feature>
<evidence type="ECO:0000256" key="7">
    <source>
        <dbReference type="SAM" id="MobiDB-lite"/>
    </source>
</evidence>
<keyword evidence="10" id="KW-1185">Reference proteome</keyword>
<gene>
    <name evidence="9" type="primary">PHO2</name>
    <name evidence="9" type="ORF">FIM1_1530</name>
</gene>
<comment type="subcellular location">
    <subcellularLocation>
        <location evidence="1 5 6">Nucleus</location>
    </subcellularLocation>
</comment>
<dbReference type="InterPro" id="IPR009057">
    <property type="entry name" value="Homeodomain-like_sf"/>
</dbReference>
<organism evidence="9 10">
    <name type="scientific">Kluyveromyces marxianus</name>
    <name type="common">Yeast</name>
    <name type="synonym">Candida kefyr</name>
    <dbReference type="NCBI Taxonomy" id="4911"/>
    <lineage>
        <taxon>Eukaryota</taxon>
        <taxon>Fungi</taxon>
        <taxon>Dikarya</taxon>
        <taxon>Ascomycota</taxon>
        <taxon>Saccharomycotina</taxon>
        <taxon>Saccharomycetes</taxon>
        <taxon>Saccharomycetales</taxon>
        <taxon>Saccharomycetaceae</taxon>
        <taxon>Kluyveromyces</taxon>
    </lineage>
</organism>
<dbReference type="SMART" id="SM00389">
    <property type="entry name" value="HOX"/>
    <property type="match status" value="1"/>
</dbReference>
<feature type="compositionally biased region" description="Low complexity" evidence="7">
    <location>
        <begin position="84"/>
        <end position="96"/>
    </location>
</feature>
<reference evidence="9 10" key="2">
    <citation type="submission" date="2019-11" db="EMBL/GenBank/DDBJ databases">
        <authorList>
            <person name="Lu H."/>
        </authorList>
    </citation>
    <scope>NUCLEOTIDE SEQUENCE [LARGE SCALE GENOMIC DNA]</scope>
    <source>
        <strain evidence="9 10">FIM1</strain>
    </source>
</reference>
<evidence type="ECO:0000256" key="2">
    <source>
        <dbReference type="ARBA" id="ARBA00023125"/>
    </source>
</evidence>
<dbReference type="CDD" id="cd00086">
    <property type="entry name" value="homeodomain"/>
    <property type="match status" value="1"/>
</dbReference>
<dbReference type="Pfam" id="PF00046">
    <property type="entry name" value="Homeodomain"/>
    <property type="match status" value="1"/>
</dbReference>
<dbReference type="PANTHER" id="PTHR24324">
    <property type="entry name" value="HOMEOBOX PROTEIN HHEX"/>
    <property type="match status" value="1"/>
</dbReference>
<dbReference type="EMBL" id="CP015055">
    <property type="protein sequence ID" value="QGN14857.1"/>
    <property type="molecule type" value="Genomic_DNA"/>
</dbReference>
<feature type="domain" description="Homeobox" evidence="8">
    <location>
        <begin position="119"/>
        <end position="179"/>
    </location>
</feature>
<evidence type="ECO:0000313" key="9">
    <source>
        <dbReference type="EMBL" id="QGN14857.1"/>
    </source>
</evidence>
<evidence type="ECO:0000256" key="1">
    <source>
        <dbReference type="ARBA" id="ARBA00004123"/>
    </source>
</evidence>
<feature type="region of interest" description="Disordered" evidence="7">
    <location>
        <begin position="311"/>
        <end position="331"/>
    </location>
</feature>
<evidence type="ECO:0000256" key="3">
    <source>
        <dbReference type="ARBA" id="ARBA00023155"/>
    </source>
</evidence>
<feature type="compositionally biased region" description="Polar residues" evidence="7">
    <location>
        <begin position="44"/>
        <end position="58"/>
    </location>
</feature>
<evidence type="ECO:0000256" key="4">
    <source>
        <dbReference type="ARBA" id="ARBA00023242"/>
    </source>
</evidence>
<evidence type="ECO:0000259" key="8">
    <source>
        <dbReference type="PROSITE" id="PS50071"/>
    </source>
</evidence>
<dbReference type="InterPro" id="IPR001356">
    <property type="entry name" value="HD"/>
</dbReference>
<dbReference type="PROSITE" id="PS50071">
    <property type="entry name" value="HOMEOBOX_2"/>
    <property type="match status" value="1"/>
</dbReference>
<dbReference type="PROSITE" id="PS00027">
    <property type="entry name" value="HOMEOBOX_1"/>
    <property type="match status" value="1"/>
</dbReference>
<proteinExistence type="predicted"/>
<dbReference type="Gene3D" id="1.10.10.60">
    <property type="entry name" value="Homeodomain-like"/>
    <property type="match status" value="1"/>
</dbReference>
<feature type="compositionally biased region" description="Polar residues" evidence="7">
    <location>
        <begin position="1"/>
        <end position="10"/>
    </location>
</feature>
<reference evidence="9 10" key="1">
    <citation type="submission" date="2016-03" db="EMBL/GenBank/DDBJ databases">
        <title>How can Kluyveromyces marxianus grow so fast - potential evolutionary course in Saccharomyces Complex revealed by comparative genomics.</title>
        <authorList>
            <person name="Mo W."/>
            <person name="Lu W."/>
            <person name="Yang X."/>
            <person name="Qi J."/>
            <person name="Lv H."/>
        </authorList>
    </citation>
    <scope>NUCLEOTIDE SEQUENCE [LARGE SCALE GENOMIC DNA]</scope>
    <source>
        <strain evidence="9 10">FIM1</strain>
    </source>
</reference>
<name>A0ABX6EUW8_KLUMA</name>
<protein>
    <submittedName>
        <fullName evidence="9">Regulatory protein PHO2</fullName>
    </submittedName>
</protein>
<dbReference type="InterPro" id="IPR051000">
    <property type="entry name" value="Homeobox_DNA-bind_prot"/>
</dbReference>
<dbReference type="Proteomes" id="UP000422736">
    <property type="component" value="Chromosome 2"/>
</dbReference>
<feature type="region of interest" description="Disordered" evidence="7">
    <location>
        <begin position="1"/>
        <end position="58"/>
    </location>
</feature>
<feature type="DNA-binding region" description="Homeobox" evidence="5">
    <location>
        <begin position="121"/>
        <end position="180"/>
    </location>
</feature>
<keyword evidence="4 5" id="KW-0539">Nucleus</keyword>
<evidence type="ECO:0000256" key="6">
    <source>
        <dbReference type="RuleBase" id="RU000682"/>
    </source>
</evidence>
<feature type="compositionally biased region" description="Basic and acidic residues" evidence="7">
    <location>
        <begin position="74"/>
        <end position="83"/>
    </location>
</feature>
<evidence type="ECO:0000256" key="5">
    <source>
        <dbReference type="PROSITE-ProRule" id="PRU00108"/>
    </source>
</evidence>
<sequence length="513" mass="57064">MENFDYNQQDFPHFQPEFDPSNTFLGDHEQAQEHGSTQEKRVNSGESGYGSQSATLMNDSETVGIFEGIAPELDNRDRSESHSGDYNSNNSGNPNGHGHDADEDQDSNHETQNSSSSSHKPKSKRTRATGEALEILKREFQMNPSPNAQNRKRISELTGLPEKNVRIWFQNRRSKYRKSDKRMGGPGATDNTTLVSSFEFDKIPLTINSSYYFIDISSLTVGSWKRLKSGNLRSESLPQIQKLSNLSPISINTIMANATDLMVLISKKNFEINYFFSAIANNTKILFRIFFPINSVVNCSLSLEATESLRSDNKNSNQQAGAEDSNDSGPSKIAELRLSLSKSPKFAVYFSETLDDGSSNQWSICEDFSEGRQVNDAFIGGSNMPHVLTGLDESLKFMNSLILDLNSTEHFAAPHTQIQHGIMNSLAPSEPNIPALNFNDDPNLIPHDSTANMSHNIQSSFLTTNDNFNSMTFDNFSSNIPKTPDFLNSSNLQESQGMSTLLFQDQQSNGSTH</sequence>
<accession>A0ABX6EUW8</accession>
<feature type="compositionally biased region" description="Basic and acidic residues" evidence="7">
    <location>
        <begin position="26"/>
        <end position="43"/>
    </location>
</feature>
<dbReference type="SUPFAM" id="SSF46689">
    <property type="entry name" value="Homeodomain-like"/>
    <property type="match status" value="1"/>
</dbReference>
<evidence type="ECO:0000313" key="10">
    <source>
        <dbReference type="Proteomes" id="UP000422736"/>
    </source>
</evidence>
<keyword evidence="3 5" id="KW-0371">Homeobox</keyword>
<keyword evidence="2 5" id="KW-0238">DNA-binding</keyword>